<dbReference type="Gene3D" id="3.30.565.10">
    <property type="entry name" value="Histidine kinase-like ATPase, C-terminal domain"/>
    <property type="match status" value="1"/>
</dbReference>
<dbReference type="CDD" id="cd16936">
    <property type="entry name" value="HATPase_RsbW-like"/>
    <property type="match status" value="1"/>
</dbReference>
<feature type="domain" description="Histidine kinase/HSP90-like ATPase" evidence="2">
    <location>
        <begin position="15"/>
        <end position="128"/>
    </location>
</feature>
<evidence type="ECO:0000256" key="1">
    <source>
        <dbReference type="ARBA" id="ARBA00022527"/>
    </source>
</evidence>
<dbReference type="InterPro" id="IPR050267">
    <property type="entry name" value="Anti-sigma-factor_SerPK"/>
</dbReference>
<reference evidence="3 4" key="1">
    <citation type="submission" date="2024-09" db="EMBL/GenBank/DDBJ databases">
        <title>The Natural Products Discovery Center: Release of the First 8490 Sequenced Strains for Exploring Actinobacteria Biosynthetic Diversity.</title>
        <authorList>
            <person name="Kalkreuter E."/>
            <person name="Kautsar S.A."/>
            <person name="Yang D."/>
            <person name="Bader C.D."/>
            <person name="Teijaro C.N."/>
            <person name="Fluegel L."/>
            <person name="Davis C.M."/>
            <person name="Simpson J.R."/>
            <person name="Lauterbach L."/>
            <person name="Steele A.D."/>
            <person name="Gui C."/>
            <person name="Meng S."/>
            <person name="Li G."/>
            <person name="Viehrig K."/>
            <person name="Ye F."/>
            <person name="Su P."/>
            <person name="Kiefer A.F."/>
            <person name="Nichols A."/>
            <person name="Cepeda A.J."/>
            <person name="Yan W."/>
            <person name="Fan B."/>
            <person name="Jiang Y."/>
            <person name="Adhikari A."/>
            <person name="Zheng C.-J."/>
            <person name="Schuster L."/>
            <person name="Cowan T.M."/>
            <person name="Smanski M.J."/>
            <person name="Chevrette M.G."/>
            <person name="De Carvalho L.P.S."/>
            <person name="Shen B."/>
        </authorList>
    </citation>
    <scope>NUCLEOTIDE SEQUENCE [LARGE SCALE GENOMIC DNA]</scope>
    <source>
        <strain evidence="3 4">NPDC058753</strain>
    </source>
</reference>
<dbReference type="RefSeq" id="WP_380322089.1">
    <property type="nucleotide sequence ID" value="NZ_JBHYPW010000016.1"/>
</dbReference>
<sequence>MDVTVQGLRLWEQEFPASPASARLARGAVRRTLLGWGWAPERIDDMVLICSELITNAIRHACRAGEVVPVRLQEIDGDCWLEVSDNRSELRPRPRPAGVRVDGQGLLLVADLSDDWGVTVELGAKTVWARLSGQPQHSGAGEAA</sequence>
<dbReference type="InterPro" id="IPR003594">
    <property type="entry name" value="HATPase_dom"/>
</dbReference>
<dbReference type="InterPro" id="IPR036890">
    <property type="entry name" value="HATPase_C_sf"/>
</dbReference>
<organism evidence="3 4">
    <name type="scientific">Kitasatospora phosalacinea</name>
    <dbReference type="NCBI Taxonomy" id="2065"/>
    <lineage>
        <taxon>Bacteria</taxon>
        <taxon>Bacillati</taxon>
        <taxon>Actinomycetota</taxon>
        <taxon>Actinomycetes</taxon>
        <taxon>Kitasatosporales</taxon>
        <taxon>Streptomycetaceae</taxon>
        <taxon>Kitasatospora</taxon>
    </lineage>
</organism>
<comment type="caution">
    <text evidence="3">The sequence shown here is derived from an EMBL/GenBank/DDBJ whole genome shotgun (WGS) entry which is preliminary data.</text>
</comment>
<evidence type="ECO:0000313" key="4">
    <source>
        <dbReference type="Proteomes" id="UP001599542"/>
    </source>
</evidence>
<gene>
    <name evidence="3" type="ORF">ACFW6T_06870</name>
</gene>
<accession>A0ABW6GG48</accession>
<dbReference type="Pfam" id="PF13581">
    <property type="entry name" value="HATPase_c_2"/>
    <property type="match status" value="1"/>
</dbReference>
<proteinExistence type="predicted"/>
<protein>
    <submittedName>
        <fullName evidence="3">ATP-binding protein</fullName>
    </submittedName>
</protein>
<name>A0ABW6GG48_9ACTN</name>
<dbReference type="Proteomes" id="UP001599542">
    <property type="component" value="Unassembled WGS sequence"/>
</dbReference>
<evidence type="ECO:0000259" key="2">
    <source>
        <dbReference type="Pfam" id="PF13581"/>
    </source>
</evidence>
<keyword evidence="1" id="KW-0418">Kinase</keyword>
<dbReference type="PANTHER" id="PTHR35526">
    <property type="entry name" value="ANTI-SIGMA-F FACTOR RSBW-RELATED"/>
    <property type="match status" value="1"/>
</dbReference>
<keyword evidence="3" id="KW-0067">ATP-binding</keyword>
<evidence type="ECO:0000313" key="3">
    <source>
        <dbReference type="EMBL" id="MFE1351700.1"/>
    </source>
</evidence>
<dbReference type="GO" id="GO:0005524">
    <property type="term" value="F:ATP binding"/>
    <property type="evidence" value="ECO:0007669"/>
    <property type="project" value="UniProtKB-KW"/>
</dbReference>
<keyword evidence="1" id="KW-0723">Serine/threonine-protein kinase</keyword>
<dbReference type="PANTHER" id="PTHR35526:SF3">
    <property type="entry name" value="ANTI-SIGMA-F FACTOR RSBW"/>
    <property type="match status" value="1"/>
</dbReference>
<dbReference type="EMBL" id="JBHYPX010000009">
    <property type="protein sequence ID" value="MFE1351700.1"/>
    <property type="molecule type" value="Genomic_DNA"/>
</dbReference>
<keyword evidence="3" id="KW-0547">Nucleotide-binding</keyword>
<dbReference type="SUPFAM" id="SSF55874">
    <property type="entry name" value="ATPase domain of HSP90 chaperone/DNA topoisomerase II/histidine kinase"/>
    <property type="match status" value="1"/>
</dbReference>
<keyword evidence="4" id="KW-1185">Reference proteome</keyword>
<keyword evidence="1" id="KW-0808">Transferase</keyword>